<evidence type="ECO:0000313" key="2">
    <source>
        <dbReference type="EMBL" id="MBB5432333.1"/>
    </source>
</evidence>
<accession>A0A7W8QM55</accession>
<sequence>MTSRKLPYQAIGAVIAASFLSLTLTSSSSADEELPVLSTAEASSESLGESYIEVHEAKSSADGDYTQIVWTMRARGGIDYDSSSETNELYRYMEEGMSGITALDEKNKVRYHPLQDSSRICMCSGMYRPVDFITTVEDKKSSPYWSSFMIPGDVSEITLEVPGFKPARNIPVK</sequence>
<name>A0A7W8QM55_9ACTN</name>
<comment type="caution">
    <text evidence="2">The sequence shown here is derived from an EMBL/GenBank/DDBJ whole genome shotgun (WGS) entry which is preliminary data.</text>
</comment>
<dbReference type="AlphaFoldDB" id="A0A7W8QM55"/>
<feature type="signal peptide" evidence="1">
    <location>
        <begin position="1"/>
        <end position="30"/>
    </location>
</feature>
<reference evidence="2 3" key="1">
    <citation type="submission" date="2020-08" db="EMBL/GenBank/DDBJ databases">
        <title>Sequencing the genomes of 1000 actinobacteria strains.</title>
        <authorList>
            <person name="Klenk H.-P."/>
        </authorList>
    </citation>
    <scope>NUCLEOTIDE SEQUENCE [LARGE SCALE GENOMIC DNA]</scope>
    <source>
        <strain evidence="2 3">DSM 44551</strain>
    </source>
</reference>
<gene>
    <name evidence="2" type="ORF">HDA36_002417</name>
</gene>
<feature type="chain" id="PRO_5030819784" evidence="1">
    <location>
        <begin position="31"/>
        <end position="173"/>
    </location>
</feature>
<evidence type="ECO:0000256" key="1">
    <source>
        <dbReference type="SAM" id="SignalP"/>
    </source>
</evidence>
<protein>
    <submittedName>
        <fullName evidence="2">Uncharacterized protein</fullName>
    </submittedName>
</protein>
<organism evidence="2 3">
    <name type="scientific">Nocardiopsis composta</name>
    <dbReference type="NCBI Taxonomy" id="157465"/>
    <lineage>
        <taxon>Bacteria</taxon>
        <taxon>Bacillati</taxon>
        <taxon>Actinomycetota</taxon>
        <taxon>Actinomycetes</taxon>
        <taxon>Streptosporangiales</taxon>
        <taxon>Nocardiopsidaceae</taxon>
        <taxon>Nocardiopsis</taxon>
    </lineage>
</organism>
<proteinExistence type="predicted"/>
<evidence type="ECO:0000313" key="3">
    <source>
        <dbReference type="Proteomes" id="UP000572635"/>
    </source>
</evidence>
<dbReference type="EMBL" id="JACHDB010000001">
    <property type="protein sequence ID" value="MBB5432333.1"/>
    <property type="molecule type" value="Genomic_DNA"/>
</dbReference>
<dbReference type="RefSeq" id="WP_184391913.1">
    <property type="nucleotide sequence ID" value="NZ_BAAAJD010000042.1"/>
</dbReference>
<dbReference type="Proteomes" id="UP000572635">
    <property type="component" value="Unassembled WGS sequence"/>
</dbReference>
<keyword evidence="1" id="KW-0732">Signal</keyword>
<keyword evidence="3" id="KW-1185">Reference proteome</keyword>